<dbReference type="Proteomes" id="UP000327000">
    <property type="component" value="Unassembled WGS sequence"/>
</dbReference>
<sequence length="90" mass="9697">MSGTKSWTVTISISEHDHVVTAEARLSGKPPGPMVGEGTARCHPADENVPDIGDELAASRALHVLADQLLDIAVKDIERHTHERVRGIEP</sequence>
<dbReference type="AlphaFoldDB" id="A0A5N5WBR8"/>
<dbReference type="InterPro" id="IPR015057">
    <property type="entry name" value="Rv2632c-like"/>
</dbReference>
<dbReference type="EMBL" id="VOKX01000015">
    <property type="protein sequence ID" value="KAB7847773.1"/>
    <property type="molecule type" value="Genomic_DNA"/>
</dbReference>
<organism evidence="1 2">
    <name type="scientific">Streptomyces mobaraensis</name>
    <name type="common">Streptoverticillium mobaraense</name>
    <dbReference type="NCBI Taxonomy" id="35621"/>
    <lineage>
        <taxon>Bacteria</taxon>
        <taxon>Bacillati</taxon>
        <taxon>Actinomycetota</taxon>
        <taxon>Actinomycetes</taxon>
        <taxon>Kitasatosporales</taxon>
        <taxon>Streptomycetaceae</taxon>
        <taxon>Streptomyces</taxon>
    </lineage>
</organism>
<keyword evidence="2" id="KW-1185">Reference proteome</keyword>
<dbReference type="SUPFAM" id="SSF143212">
    <property type="entry name" value="Rv2632c-like"/>
    <property type="match status" value="1"/>
</dbReference>
<dbReference type="InterPro" id="IPR038070">
    <property type="entry name" value="Rv2632c-like_sf"/>
</dbReference>
<gene>
    <name evidence="1" type="ORF">FRZ00_10515</name>
</gene>
<evidence type="ECO:0000313" key="1">
    <source>
        <dbReference type="EMBL" id="KAB7847773.1"/>
    </source>
</evidence>
<dbReference type="Gene3D" id="3.30.160.240">
    <property type="entry name" value="Rv1738"/>
    <property type="match status" value="1"/>
</dbReference>
<name>A0A5N5WBR8_STRMB</name>
<evidence type="ECO:0000313" key="2">
    <source>
        <dbReference type="Proteomes" id="UP000327000"/>
    </source>
</evidence>
<dbReference type="RefSeq" id="WP_152263222.1">
    <property type="nucleotide sequence ID" value="NZ_VOKX01000015.1"/>
</dbReference>
<dbReference type="Pfam" id="PF08962">
    <property type="entry name" value="Rv2632c-like"/>
    <property type="match status" value="1"/>
</dbReference>
<protein>
    <submittedName>
        <fullName evidence="1">DUF1876 domain-containing protein</fullName>
    </submittedName>
</protein>
<reference evidence="1 2" key="1">
    <citation type="journal article" date="2019" name="Microb. Cell Fact.">
        <title>Exploring novel herbicidin analogues by transcriptional regulator overexpression and MS/MS molecular networking.</title>
        <authorList>
            <person name="Shi Y."/>
            <person name="Gu R."/>
            <person name="Li Y."/>
            <person name="Wang X."/>
            <person name="Ren W."/>
            <person name="Li X."/>
            <person name="Wang L."/>
            <person name="Xie Y."/>
            <person name="Hong B."/>
        </authorList>
    </citation>
    <scope>NUCLEOTIDE SEQUENCE [LARGE SCALE GENOMIC DNA]</scope>
    <source>
        <strain evidence="1 2">US-43</strain>
    </source>
</reference>
<comment type="caution">
    <text evidence="1">The sequence shown here is derived from an EMBL/GenBank/DDBJ whole genome shotgun (WGS) entry which is preliminary data.</text>
</comment>
<accession>A0A5N5WBR8</accession>
<dbReference type="OrthoDB" id="4828144at2"/>
<proteinExistence type="predicted"/>